<dbReference type="PANTHER" id="PTHR42879:SF2">
    <property type="entry name" value="3-OXOACYL-[ACYL-CARRIER-PROTEIN] REDUCTASE FABG"/>
    <property type="match status" value="1"/>
</dbReference>
<evidence type="ECO:0000256" key="10">
    <source>
        <dbReference type="PIRSR" id="PIRSR611284-1"/>
    </source>
</evidence>
<keyword evidence="8 12" id="KW-0443">Lipid metabolism</keyword>
<dbReference type="RefSeq" id="WP_154529248.1">
    <property type="nucleotide sequence ID" value="NZ_JAXDZJ010000112.1"/>
</dbReference>
<feature type="binding site" evidence="11">
    <location>
        <position position="87"/>
    </location>
    <ligand>
        <name>NADP(+)</name>
        <dbReference type="ChEBI" id="CHEBI:58349"/>
    </ligand>
</feature>
<dbReference type="SMART" id="SM00822">
    <property type="entry name" value="PKS_KR"/>
    <property type="match status" value="1"/>
</dbReference>
<comment type="similarity">
    <text evidence="2 12">Belongs to the short-chain dehydrogenases/reductases (SDR) family.</text>
</comment>
<sequence>MARIALVTGAGRGIGRAVAKRLAADGCAVAVNYRSSAEAAQSLVNEITAAGGKAMAFAGDVSSPEAVKKLFDDVKEALGPVEILVNNAGQTKDGLLMRMKDSDWDDVLNADLKSVFLCTREAVKAMVRARWGRIVNISSVVGVTGNPGQANYGAAKAGVIGFSKCVAREYAAKGVTVNCVAPGYIATDMTKILSDAAKEAILTGIPQGRQGEPEDIANAVSFFAQESSSYITGQVLAVDGGMTMA</sequence>
<dbReference type="AlphaFoldDB" id="A0A6L5YDC3"/>
<dbReference type="GO" id="GO:0051287">
    <property type="term" value="F:NAD binding"/>
    <property type="evidence" value="ECO:0007669"/>
    <property type="project" value="UniProtKB-UniRule"/>
</dbReference>
<evidence type="ECO:0000256" key="9">
    <source>
        <dbReference type="ARBA" id="ARBA00023160"/>
    </source>
</evidence>
<keyword evidence="5 12" id="KW-0276">Fatty acid metabolism</keyword>
<dbReference type="EC" id="1.1.1.100" evidence="3 12"/>
<comment type="caution">
    <text evidence="14">The sequence shown here is derived from an EMBL/GenBank/DDBJ whole genome shotgun (WGS) entry which is preliminary data.</text>
</comment>
<name>A0A6L5YDC3_9BACT</name>
<reference evidence="14 15" key="1">
    <citation type="submission" date="2019-08" db="EMBL/GenBank/DDBJ databases">
        <title>In-depth cultivation of the pig gut microbiome towards novel bacterial diversity and tailored functional studies.</title>
        <authorList>
            <person name="Wylensek D."/>
            <person name="Hitch T.C.A."/>
            <person name="Clavel T."/>
        </authorList>
    </citation>
    <scope>NUCLEOTIDE SEQUENCE [LARGE SCALE GENOMIC DNA]</scope>
    <source>
        <strain evidence="14 15">SM-530-WT-4B</strain>
    </source>
</reference>
<feature type="binding site" evidence="11">
    <location>
        <position position="185"/>
    </location>
    <ligand>
        <name>NADP(+)</name>
        <dbReference type="ChEBI" id="CHEBI:58349"/>
    </ligand>
</feature>
<evidence type="ECO:0000256" key="3">
    <source>
        <dbReference type="ARBA" id="ARBA00012948"/>
    </source>
</evidence>
<dbReference type="Gene3D" id="3.40.50.720">
    <property type="entry name" value="NAD(P)-binding Rossmann-like Domain"/>
    <property type="match status" value="1"/>
</dbReference>
<gene>
    <name evidence="14" type="primary">fabG</name>
    <name evidence="14" type="ORF">FYJ74_08990</name>
</gene>
<organism evidence="14 15">
    <name type="scientific">Pyramidobacter porci</name>
    <dbReference type="NCBI Taxonomy" id="2605789"/>
    <lineage>
        <taxon>Bacteria</taxon>
        <taxon>Thermotogati</taxon>
        <taxon>Synergistota</taxon>
        <taxon>Synergistia</taxon>
        <taxon>Synergistales</taxon>
        <taxon>Dethiosulfovibrionaceae</taxon>
        <taxon>Pyramidobacter</taxon>
    </lineage>
</organism>
<dbReference type="EMBL" id="VUNH01000009">
    <property type="protein sequence ID" value="MST56165.1"/>
    <property type="molecule type" value="Genomic_DNA"/>
</dbReference>
<evidence type="ECO:0000256" key="8">
    <source>
        <dbReference type="ARBA" id="ARBA00023098"/>
    </source>
</evidence>
<dbReference type="InterPro" id="IPR057326">
    <property type="entry name" value="KR_dom"/>
</dbReference>
<dbReference type="Proteomes" id="UP000473699">
    <property type="component" value="Unassembled WGS sequence"/>
</dbReference>
<dbReference type="CDD" id="cd05333">
    <property type="entry name" value="BKR_SDR_c"/>
    <property type="match status" value="1"/>
</dbReference>
<dbReference type="NCBIfam" id="TIGR01830">
    <property type="entry name" value="3oxo_ACP_reduc"/>
    <property type="match status" value="1"/>
</dbReference>
<dbReference type="PRINTS" id="PR00080">
    <property type="entry name" value="SDRFAMILY"/>
</dbReference>
<keyword evidence="4 12" id="KW-0444">Lipid biosynthesis</keyword>
<comment type="pathway">
    <text evidence="1 12">Lipid metabolism; fatty acid biosynthesis.</text>
</comment>
<keyword evidence="7 12" id="KW-0560">Oxidoreductase</keyword>
<feature type="domain" description="Ketoreductase" evidence="13">
    <location>
        <begin position="3"/>
        <end position="183"/>
    </location>
</feature>
<evidence type="ECO:0000256" key="12">
    <source>
        <dbReference type="RuleBase" id="RU366074"/>
    </source>
</evidence>
<dbReference type="InterPro" id="IPR011284">
    <property type="entry name" value="3oxo_ACP_reduc"/>
</dbReference>
<evidence type="ECO:0000259" key="13">
    <source>
        <dbReference type="SMART" id="SM00822"/>
    </source>
</evidence>
<dbReference type="FunFam" id="3.40.50.720:FF:000037">
    <property type="entry name" value="3-oxoacyl-[acyl-carrier-protein] reductase FabG"/>
    <property type="match status" value="1"/>
</dbReference>
<evidence type="ECO:0000256" key="11">
    <source>
        <dbReference type="PIRSR" id="PIRSR611284-2"/>
    </source>
</evidence>
<evidence type="ECO:0000256" key="5">
    <source>
        <dbReference type="ARBA" id="ARBA00022832"/>
    </source>
</evidence>
<protein>
    <recommendedName>
        <fullName evidence="3 12">3-oxoacyl-[acyl-carrier-protein] reductase</fullName>
        <ecNumber evidence="3 12">1.1.1.100</ecNumber>
    </recommendedName>
</protein>
<comment type="subunit">
    <text evidence="12">Homotetramer.</text>
</comment>
<evidence type="ECO:0000256" key="4">
    <source>
        <dbReference type="ARBA" id="ARBA00022516"/>
    </source>
</evidence>
<evidence type="ECO:0000313" key="15">
    <source>
        <dbReference type="Proteomes" id="UP000473699"/>
    </source>
</evidence>
<feature type="binding site" evidence="11">
    <location>
        <begin position="9"/>
        <end position="12"/>
    </location>
    <ligand>
        <name>NADP(+)</name>
        <dbReference type="ChEBI" id="CHEBI:58349"/>
    </ligand>
</feature>
<keyword evidence="9 12" id="KW-0275">Fatty acid biosynthesis</keyword>
<dbReference type="NCBIfam" id="NF009466">
    <property type="entry name" value="PRK12826.1-2"/>
    <property type="match status" value="1"/>
</dbReference>
<keyword evidence="15" id="KW-1185">Reference proteome</keyword>
<dbReference type="InterPro" id="IPR002347">
    <property type="entry name" value="SDR_fam"/>
</dbReference>
<dbReference type="SUPFAM" id="SSF51735">
    <property type="entry name" value="NAD(P)-binding Rossmann-fold domains"/>
    <property type="match status" value="1"/>
</dbReference>
<feature type="active site" description="Proton acceptor" evidence="10">
    <location>
        <position position="152"/>
    </location>
</feature>
<dbReference type="PROSITE" id="PS00061">
    <property type="entry name" value="ADH_SHORT"/>
    <property type="match status" value="1"/>
</dbReference>
<comment type="catalytic activity">
    <reaction evidence="12">
        <text>a (3R)-hydroxyacyl-[ACP] + NADP(+) = a 3-oxoacyl-[ACP] + NADPH + H(+)</text>
        <dbReference type="Rhea" id="RHEA:17397"/>
        <dbReference type="Rhea" id="RHEA-COMP:9916"/>
        <dbReference type="Rhea" id="RHEA-COMP:9945"/>
        <dbReference type="ChEBI" id="CHEBI:15378"/>
        <dbReference type="ChEBI" id="CHEBI:57783"/>
        <dbReference type="ChEBI" id="CHEBI:58349"/>
        <dbReference type="ChEBI" id="CHEBI:78776"/>
        <dbReference type="ChEBI" id="CHEBI:78827"/>
        <dbReference type="EC" id="1.1.1.100"/>
    </reaction>
</comment>
<feature type="binding site" evidence="11">
    <location>
        <begin position="152"/>
        <end position="156"/>
    </location>
    <ligand>
        <name>NADP(+)</name>
        <dbReference type="ChEBI" id="CHEBI:58349"/>
    </ligand>
</feature>
<comment type="function">
    <text evidence="12">Catalyzes the NADPH-dependent reduction of beta-ketoacyl-ACP substrates to beta-hydroxyacyl-ACP products, the first reductive step in the elongation cycle of fatty acid biosynthesis.</text>
</comment>
<evidence type="ECO:0000313" key="14">
    <source>
        <dbReference type="EMBL" id="MST56165.1"/>
    </source>
</evidence>
<proteinExistence type="inferred from homology"/>
<dbReference type="Pfam" id="PF13561">
    <property type="entry name" value="adh_short_C2"/>
    <property type="match status" value="1"/>
</dbReference>
<dbReference type="InterPro" id="IPR036291">
    <property type="entry name" value="NAD(P)-bd_dom_sf"/>
</dbReference>
<dbReference type="GO" id="GO:0004316">
    <property type="term" value="F:3-oxoacyl-[acyl-carrier-protein] reductase (NADPH) activity"/>
    <property type="evidence" value="ECO:0007669"/>
    <property type="project" value="UniProtKB-UniRule"/>
</dbReference>
<dbReference type="UniPathway" id="UPA00094"/>
<evidence type="ECO:0000256" key="2">
    <source>
        <dbReference type="ARBA" id="ARBA00006484"/>
    </source>
</evidence>
<dbReference type="NCBIfam" id="NF005559">
    <property type="entry name" value="PRK07231.1"/>
    <property type="match status" value="1"/>
</dbReference>
<dbReference type="InterPro" id="IPR020904">
    <property type="entry name" value="Sc_DH/Rdtase_CS"/>
</dbReference>
<accession>A0A6L5YDC3</accession>
<dbReference type="GO" id="GO:0006633">
    <property type="term" value="P:fatty acid biosynthetic process"/>
    <property type="evidence" value="ECO:0007669"/>
    <property type="project" value="UniProtKB-UniPathway"/>
</dbReference>
<dbReference type="InterPro" id="IPR050259">
    <property type="entry name" value="SDR"/>
</dbReference>
<dbReference type="PANTHER" id="PTHR42879">
    <property type="entry name" value="3-OXOACYL-(ACYL-CARRIER-PROTEIN) REDUCTASE"/>
    <property type="match status" value="1"/>
</dbReference>
<evidence type="ECO:0000256" key="7">
    <source>
        <dbReference type="ARBA" id="ARBA00023002"/>
    </source>
</evidence>
<evidence type="ECO:0000256" key="6">
    <source>
        <dbReference type="ARBA" id="ARBA00022857"/>
    </source>
</evidence>
<dbReference type="PRINTS" id="PR00081">
    <property type="entry name" value="GDHRDH"/>
</dbReference>
<evidence type="ECO:0000256" key="1">
    <source>
        <dbReference type="ARBA" id="ARBA00005194"/>
    </source>
</evidence>
<keyword evidence="6 11" id="KW-0521">NADP</keyword>